<protein>
    <recommendedName>
        <fullName evidence="3">DUF5666 domain-containing protein</fullName>
    </recommendedName>
</protein>
<organism evidence="1 2">
    <name type="scientific">Spartinivicinus marinus</name>
    <dbReference type="NCBI Taxonomy" id="2994442"/>
    <lineage>
        <taxon>Bacteria</taxon>
        <taxon>Pseudomonadati</taxon>
        <taxon>Pseudomonadota</taxon>
        <taxon>Gammaproteobacteria</taxon>
        <taxon>Oceanospirillales</taxon>
        <taxon>Zooshikellaceae</taxon>
        <taxon>Spartinivicinus</taxon>
    </lineage>
</organism>
<proteinExistence type="predicted"/>
<evidence type="ECO:0008006" key="3">
    <source>
        <dbReference type="Google" id="ProtNLM"/>
    </source>
</evidence>
<accession>A0A853IHW9</accession>
<dbReference type="AlphaFoldDB" id="A0A853IHW9"/>
<reference evidence="1 2" key="1">
    <citation type="submission" date="2020-07" db="EMBL/GenBank/DDBJ databases">
        <title>Endozoicomonas sp. nov., isolated from sediment.</title>
        <authorList>
            <person name="Gu T."/>
        </authorList>
    </citation>
    <scope>NUCLEOTIDE SEQUENCE [LARGE SCALE GENOMIC DNA]</scope>
    <source>
        <strain evidence="1 2">SM1973</strain>
    </source>
</reference>
<dbReference type="Proteomes" id="UP000569732">
    <property type="component" value="Unassembled WGS sequence"/>
</dbReference>
<evidence type="ECO:0000313" key="2">
    <source>
        <dbReference type="Proteomes" id="UP000569732"/>
    </source>
</evidence>
<gene>
    <name evidence="1" type="ORF">H0A36_23635</name>
</gene>
<comment type="caution">
    <text evidence="1">The sequence shown here is derived from an EMBL/GenBank/DDBJ whole genome shotgun (WGS) entry which is preliminary data.</text>
</comment>
<name>A0A853IHW9_9GAMM</name>
<evidence type="ECO:0000313" key="1">
    <source>
        <dbReference type="EMBL" id="NYZ69017.1"/>
    </source>
</evidence>
<dbReference type="EMBL" id="JACCKB010000057">
    <property type="protein sequence ID" value="NYZ69017.1"/>
    <property type="molecule type" value="Genomic_DNA"/>
</dbReference>
<sequence length="119" mass="13632">MIYVRLIIVLILLLSKGVCAEYVALQQVDKNKLPIYYPSQFEQIKTISSINVRKSLLEADALHFKIWNNTKVHLLNKKFGTVSDLKSGMVIGFSIKKFGNGNYINEIWQLPLELKPPLQ</sequence>
<dbReference type="RefSeq" id="WP_180571017.1">
    <property type="nucleotide sequence ID" value="NZ_JACCKB010000057.1"/>
</dbReference>
<keyword evidence="2" id="KW-1185">Reference proteome</keyword>